<evidence type="ECO:0000256" key="5">
    <source>
        <dbReference type="SAM" id="Phobius"/>
    </source>
</evidence>
<dbReference type="STRING" id="29172.A0A0D8XW17"/>
<dbReference type="AlphaFoldDB" id="A0A0D8XW17"/>
<evidence type="ECO:0000313" key="8">
    <source>
        <dbReference type="Proteomes" id="UP000053766"/>
    </source>
</evidence>
<evidence type="ECO:0000313" key="7">
    <source>
        <dbReference type="EMBL" id="KJH48823.1"/>
    </source>
</evidence>
<dbReference type="PROSITE" id="PS50850">
    <property type="entry name" value="MFS"/>
    <property type="match status" value="1"/>
</dbReference>
<organism evidence="7 8">
    <name type="scientific">Dictyocaulus viviparus</name>
    <name type="common">Bovine lungworm</name>
    <dbReference type="NCBI Taxonomy" id="29172"/>
    <lineage>
        <taxon>Eukaryota</taxon>
        <taxon>Metazoa</taxon>
        <taxon>Ecdysozoa</taxon>
        <taxon>Nematoda</taxon>
        <taxon>Chromadorea</taxon>
        <taxon>Rhabditida</taxon>
        <taxon>Rhabditina</taxon>
        <taxon>Rhabditomorpha</taxon>
        <taxon>Strongyloidea</taxon>
        <taxon>Metastrongylidae</taxon>
        <taxon>Dictyocaulus</taxon>
    </lineage>
</organism>
<dbReference type="Proteomes" id="UP000053766">
    <property type="component" value="Unassembled WGS sequence"/>
</dbReference>
<dbReference type="InterPro" id="IPR036259">
    <property type="entry name" value="MFS_trans_sf"/>
</dbReference>
<feature type="transmembrane region" description="Helical" evidence="5">
    <location>
        <begin position="79"/>
        <end position="101"/>
    </location>
</feature>
<accession>A0A0D8XW17</accession>
<dbReference type="InterPro" id="IPR005829">
    <property type="entry name" value="Sugar_transporter_CS"/>
</dbReference>
<dbReference type="InterPro" id="IPR020846">
    <property type="entry name" value="MFS_dom"/>
</dbReference>
<name>A0A0D8XW17_DICVI</name>
<dbReference type="GO" id="GO:0022857">
    <property type="term" value="F:transmembrane transporter activity"/>
    <property type="evidence" value="ECO:0007669"/>
    <property type="project" value="InterPro"/>
</dbReference>
<dbReference type="EMBL" id="KN716255">
    <property type="protein sequence ID" value="KJH48823.1"/>
    <property type="molecule type" value="Genomic_DNA"/>
</dbReference>
<evidence type="ECO:0000256" key="4">
    <source>
        <dbReference type="ARBA" id="ARBA00023136"/>
    </source>
</evidence>
<dbReference type="InterPro" id="IPR011701">
    <property type="entry name" value="MFS"/>
</dbReference>
<evidence type="ECO:0000256" key="3">
    <source>
        <dbReference type="ARBA" id="ARBA00022989"/>
    </source>
</evidence>
<reference evidence="7 8" key="1">
    <citation type="submission" date="2013-11" db="EMBL/GenBank/DDBJ databases">
        <title>Draft genome of the bovine lungworm Dictyocaulus viviparus.</title>
        <authorList>
            <person name="Mitreva M."/>
        </authorList>
    </citation>
    <scope>NUCLEOTIDE SEQUENCE [LARGE SCALE GENOMIC DNA]</scope>
    <source>
        <strain evidence="7 8">HannoverDv2000</strain>
    </source>
</reference>
<dbReference type="OrthoDB" id="3936150at2759"/>
<dbReference type="Pfam" id="PF07690">
    <property type="entry name" value="MFS_1"/>
    <property type="match status" value="1"/>
</dbReference>
<comment type="subcellular location">
    <subcellularLocation>
        <location evidence="1">Membrane</location>
        <topology evidence="1">Multi-pass membrane protein</topology>
    </subcellularLocation>
</comment>
<feature type="domain" description="Major facilitator superfamily (MFS) profile" evidence="6">
    <location>
        <begin position="1"/>
        <end position="254"/>
    </location>
</feature>
<dbReference type="PANTHER" id="PTHR24064">
    <property type="entry name" value="SOLUTE CARRIER FAMILY 22 MEMBER"/>
    <property type="match status" value="1"/>
</dbReference>
<feature type="transmembrane region" description="Helical" evidence="5">
    <location>
        <begin position="107"/>
        <end position="124"/>
    </location>
</feature>
<dbReference type="Gene3D" id="1.20.1250.20">
    <property type="entry name" value="MFS general substrate transporter like domains"/>
    <property type="match status" value="1"/>
</dbReference>
<evidence type="ECO:0000256" key="2">
    <source>
        <dbReference type="ARBA" id="ARBA00022692"/>
    </source>
</evidence>
<evidence type="ECO:0000256" key="1">
    <source>
        <dbReference type="ARBA" id="ARBA00004141"/>
    </source>
</evidence>
<keyword evidence="2 5" id="KW-0812">Transmembrane</keyword>
<dbReference type="GO" id="GO:0016020">
    <property type="term" value="C:membrane"/>
    <property type="evidence" value="ECO:0007669"/>
    <property type="project" value="UniProtKB-SubCell"/>
</dbReference>
<evidence type="ECO:0000259" key="6">
    <source>
        <dbReference type="PROSITE" id="PS50850"/>
    </source>
</evidence>
<dbReference type="PROSITE" id="PS00217">
    <property type="entry name" value="SUGAR_TRANSPORT_2"/>
    <property type="match status" value="1"/>
</dbReference>
<keyword evidence="8" id="KW-1185">Reference proteome</keyword>
<gene>
    <name evidence="7" type="ORF">DICVIV_05076</name>
</gene>
<keyword evidence="4 5" id="KW-0472">Membrane</keyword>
<proteinExistence type="predicted"/>
<keyword evidence="3 5" id="KW-1133">Transmembrane helix</keyword>
<feature type="transmembrane region" description="Helical" evidence="5">
    <location>
        <begin position="23"/>
        <end position="40"/>
    </location>
</feature>
<protein>
    <recommendedName>
        <fullName evidence="6">Major facilitator superfamily (MFS) profile domain-containing protein</fullName>
    </recommendedName>
</protein>
<reference evidence="8" key="2">
    <citation type="journal article" date="2016" name="Sci. Rep.">
        <title>Dictyocaulus viviparus genome, variome and transcriptome elucidate lungworm biology and support future intervention.</title>
        <authorList>
            <person name="McNulty S.N."/>
            <person name="Strube C."/>
            <person name="Rosa B.A."/>
            <person name="Martin J.C."/>
            <person name="Tyagi R."/>
            <person name="Choi Y.J."/>
            <person name="Wang Q."/>
            <person name="Hallsworth Pepin K."/>
            <person name="Zhang X."/>
            <person name="Ozersky P."/>
            <person name="Wilson R.K."/>
            <person name="Sternberg P.W."/>
            <person name="Gasser R.B."/>
            <person name="Mitreva M."/>
        </authorList>
    </citation>
    <scope>NUCLEOTIDE SEQUENCE [LARGE SCALE GENOMIC DNA]</scope>
    <source>
        <strain evidence="8">HannoverDv2000</strain>
    </source>
</reference>
<sequence length="254" mass="28593">MIGVVIGSAMFGQFSDLYGRKKITVMLLIGTLFTSLLSSFSPSMDIYVAIRMITGVFCGGLITVGMILVVENLPTKHRLWMSTLVTWAPNYVLFAIVAYVMGEWRSLNLACNIVTAIAIILLIFTNTDRVNFFFVPFLFLSTLKNAIKFSVDEIESMVDKAITLARETERRKKKYTFIHLYSNVSIAIMTLVLSFGMFAVSYVTCGLIFNLHVIQGSIFWNTALSGGLRLDYWNDCTSFCIIYEGKTDYCNNLL</sequence>
<feature type="transmembrane region" description="Helical" evidence="5">
    <location>
        <begin position="46"/>
        <end position="70"/>
    </location>
</feature>
<feature type="transmembrane region" description="Helical" evidence="5">
    <location>
        <begin position="180"/>
        <end position="203"/>
    </location>
</feature>
<dbReference type="SUPFAM" id="SSF103473">
    <property type="entry name" value="MFS general substrate transporter"/>
    <property type="match status" value="1"/>
</dbReference>